<reference evidence="10" key="2">
    <citation type="submission" date="2021-09" db="EMBL/GenBank/DDBJ databases">
        <authorList>
            <person name="Gilroy R."/>
        </authorList>
    </citation>
    <scope>NUCLEOTIDE SEQUENCE</scope>
    <source>
        <strain evidence="10">4100</strain>
    </source>
</reference>
<evidence type="ECO:0000313" key="11">
    <source>
        <dbReference type="Proteomes" id="UP000711407"/>
    </source>
</evidence>
<dbReference type="Gene3D" id="3.30.450.20">
    <property type="entry name" value="PAS domain"/>
    <property type="match status" value="2"/>
</dbReference>
<keyword evidence="7" id="KW-0472">Membrane</keyword>
<dbReference type="SMART" id="SM00388">
    <property type="entry name" value="HisKA"/>
    <property type="match status" value="1"/>
</dbReference>
<dbReference type="InterPro" id="IPR003594">
    <property type="entry name" value="HATPase_dom"/>
</dbReference>
<dbReference type="AlphaFoldDB" id="A0A921E721"/>
<dbReference type="PROSITE" id="PS50110">
    <property type="entry name" value="RESPONSE_REGULATORY"/>
    <property type="match status" value="1"/>
</dbReference>
<keyword evidence="7" id="KW-1133">Transmembrane helix</keyword>
<dbReference type="InterPro" id="IPR004358">
    <property type="entry name" value="Sig_transdc_His_kin-like_C"/>
</dbReference>
<dbReference type="Pfam" id="PF02518">
    <property type="entry name" value="HATPase_c"/>
    <property type="match status" value="1"/>
</dbReference>
<dbReference type="SMART" id="SM00448">
    <property type="entry name" value="REC"/>
    <property type="match status" value="1"/>
</dbReference>
<dbReference type="InterPro" id="IPR036097">
    <property type="entry name" value="HisK_dim/P_sf"/>
</dbReference>
<gene>
    <name evidence="10" type="ORF">K8V47_01995</name>
</gene>
<evidence type="ECO:0000256" key="2">
    <source>
        <dbReference type="ARBA" id="ARBA00012438"/>
    </source>
</evidence>
<feature type="transmembrane region" description="Helical" evidence="7">
    <location>
        <begin position="33"/>
        <end position="54"/>
    </location>
</feature>
<accession>A0A921E721</accession>
<dbReference type="SUPFAM" id="SSF47384">
    <property type="entry name" value="Homodimeric domain of signal transducing histidine kinase"/>
    <property type="match status" value="1"/>
</dbReference>
<dbReference type="InterPro" id="IPR001789">
    <property type="entry name" value="Sig_transdc_resp-reg_receiver"/>
</dbReference>
<feature type="domain" description="Histidine kinase" evidence="8">
    <location>
        <begin position="349"/>
        <end position="562"/>
    </location>
</feature>
<dbReference type="InterPro" id="IPR003661">
    <property type="entry name" value="HisK_dim/P_dom"/>
</dbReference>
<keyword evidence="7" id="KW-0812">Transmembrane</keyword>
<evidence type="ECO:0000256" key="3">
    <source>
        <dbReference type="ARBA" id="ARBA00022553"/>
    </source>
</evidence>
<keyword evidence="3 6" id="KW-0597">Phosphoprotein</keyword>
<dbReference type="PANTHER" id="PTHR43047">
    <property type="entry name" value="TWO-COMPONENT HISTIDINE PROTEIN KINASE"/>
    <property type="match status" value="1"/>
</dbReference>
<evidence type="ECO:0000256" key="6">
    <source>
        <dbReference type="PROSITE-ProRule" id="PRU00169"/>
    </source>
</evidence>
<keyword evidence="5" id="KW-0418">Kinase</keyword>
<feature type="modified residue" description="4-aspartylphosphate" evidence="6">
    <location>
        <position position="634"/>
    </location>
</feature>
<dbReference type="Pfam" id="PF00072">
    <property type="entry name" value="Response_reg"/>
    <property type="match status" value="1"/>
</dbReference>
<name>A0A921E721_9BACT</name>
<feature type="domain" description="Response regulatory" evidence="9">
    <location>
        <begin position="586"/>
        <end position="699"/>
    </location>
</feature>
<evidence type="ECO:0000256" key="1">
    <source>
        <dbReference type="ARBA" id="ARBA00000085"/>
    </source>
</evidence>
<evidence type="ECO:0000256" key="5">
    <source>
        <dbReference type="ARBA" id="ARBA00022777"/>
    </source>
</evidence>
<dbReference type="InterPro" id="IPR035965">
    <property type="entry name" value="PAS-like_dom_sf"/>
</dbReference>
<dbReference type="Gene3D" id="3.30.565.10">
    <property type="entry name" value="Histidine kinase-like ATPase, C-terminal domain"/>
    <property type="match status" value="1"/>
</dbReference>
<sequence length="705" mass="79912">MDEKKVVLMMAISAVIVLALSVWGMSVGDNREYIFLSIPVLLLGGMAFISRLLLKSVREKETLRQEKEALRQGKEELLHIINNMPLLYINQEMVTDDHGVITDVVFRDVNDRFEKIMRREDCIGKPASQLFPDSIGLFIKENTLAKQTGEPVNFQHYFPHQDTCYDITVFPDGNGRFMKYFGVDRTNLYHLRKEKEWMLKQVALALEVSQVFSWQWKVGEHHGMCQRASRDDDGNIVYINIPVTEDKVYSHVGSNDRERMKKAIDDLIAGKTAFMREEYRTVPEALGYKTLEWVESTAIVGERSEDGRPLTLVGSYQIITHRKKQEEELILAKERAEESNRLKSTFLANMSHEIRTPLNAIVGFCNLLANGNVDADKRNKYMRVIESNNELLLKLIGDILDLSKIEAGAVEFAFSEFDLNKLMEEMDKTFQQRMSDGKPVVLSYKCGMERCVIRSERNRLMQLVTNLVANAIKFTDSGTICYGYELQGSMLRFYVEDTGCGIPKDKQQDILNRFVKLNGFKQGFGLGLSICKNIVKALGGEMGLESAPGKGSTFWFTVPYVAVDISETVHMPERAVPSSSQPHGVGILVAEDNASNYELVSAILSDDYNLLHAWNGREAVELFREHRPSLILMDINMPEMDGYEATRAIRKISKDVPILALTAYAYASDEERILASGMDSYMSKPINAHQLCERVASMLSAKKTD</sequence>
<dbReference type="InterPro" id="IPR000014">
    <property type="entry name" value="PAS"/>
</dbReference>
<dbReference type="Pfam" id="PF00512">
    <property type="entry name" value="HisKA"/>
    <property type="match status" value="1"/>
</dbReference>
<dbReference type="InterPro" id="IPR036890">
    <property type="entry name" value="HATPase_C_sf"/>
</dbReference>
<dbReference type="SMART" id="SM00387">
    <property type="entry name" value="HATPase_c"/>
    <property type="match status" value="1"/>
</dbReference>
<dbReference type="InterPro" id="IPR005467">
    <property type="entry name" value="His_kinase_dom"/>
</dbReference>
<dbReference type="GO" id="GO:0000155">
    <property type="term" value="F:phosphorelay sensor kinase activity"/>
    <property type="evidence" value="ECO:0007669"/>
    <property type="project" value="InterPro"/>
</dbReference>
<dbReference type="InterPro" id="IPR011006">
    <property type="entry name" value="CheY-like_superfamily"/>
</dbReference>
<dbReference type="PROSITE" id="PS50109">
    <property type="entry name" value="HIS_KIN"/>
    <property type="match status" value="1"/>
</dbReference>
<protein>
    <recommendedName>
        <fullName evidence="2">histidine kinase</fullName>
        <ecNumber evidence="2">2.7.13.3</ecNumber>
    </recommendedName>
</protein>
<feature type="transmembrane region" description="Helical" evidence="7">
    <location>
        <begin position="7"/>
        <end position="27"/>
    </location>
</feature>
<dbReference type="SUPFAM" id="SSF55785">
    <property type="entry name" value="PYP-like sensor domain (PAS domain)"/>
    <property type="match status" value="1"/>
</dbReference>
<evidence type="ECO:0000313" key="10">
    <source>
        <dbReference type="EMBL" id="HJE38524.1"/>
    </source>
</evidence>
<reference evidence="10" key="1">
    <citation type="journal article" date="2021" name="PeerJ">
        <title>Extensive microbial diversity within the chicken gut microbiome revealed by metagenomics and culture.</title>
        <authorList>
            <person name="Gilroy R."/>
            <person name="Ravi A."/>
            <person name="Getino M."/>
            <person name="Pursley I."/>
            <person name="Horton D.L."/>
            <person name="Alikhan N.F."/>
            <person name="Baker D."/>
            <person name="Gharbi K."/>
            <person name="Hall N."/>
            <person name="Watson M."/>
            <person name="Adriaenssens E.M."/>
            <person name="Foster-Nyarko E."/>
            <person name="Jarju S."/>
            <person name="Secka A."/>
            <person name="Antonio M."/>
            <person name="Oren A."/>
            <person name="Chaudhuri R.R."/>
            <person name="La Ragione R."/>
            <person name="Hildebrand F."/>
            <person name="Pallen M.J."/>
        </authorList>
    </citation>
    <scope>NUCLEOTIDE SEQUENCE</scope>
    <source>
        <strain evidence="10">4100</strain>
    </source>
</reference>
<dbReference type="PRINTS" id="PR00344">
    <property type="entry name" value="BCTRLSENSOR"/>
</dbReference>
<dbReference type="Gene3D" id="1.10.287.130">
    <property type="match status" value="1"/>
</dbReference>
<dbReference type="EC" id="2.7.13.3" evidence="2"/>
<keyword evidence="4" id="KW-0808">Transferase</keyword>
<dbReference type="SUPFAM" id="SSF55874">
    <property type="entry name" value="ATPase domain of HSP90 chaperone/DNA topoisomerase II/histidine kinase"/>
    <property type="match status" value="1"/>
</dbReference>
<dbReference type="Gene3D" id="3.40.50.2300">
    <property type="match status" value="1"/>
</dbReference>
<dbReference type="CDD" id="cd00130">
    <property type="entry name" value="PAS"/>
    <property type="match status" value="1"/>
</dbReference>
<dbReference type="CDD" id="cd00082">
    <property type="entry name" value="HisKA"/>
    <property type="match status" value="1"/>
</dbReference>
<proteinExistence type="predicted"/>
<dbReference type="EMBL" id="DYXT01000016">
    <property type="protein sequence ID" value="HJE38524.1"/>
    <property type="molecule type" value="Genomic_DNA"/>
</dbReference>
<evidence type="ECO:0000259" key="8">
    <source>
        <dbReference type="PROSITE" id="PS50109"/>
    </source>
</evidence>
<dbReference type="Proteomes" id="UP000711407">
    <property type="component" value="Unassembled WGS sequence"/>
</dbReference>
<evidence type="ECO:0000256" key="4">
    <source>
        <dbReference type="ARBA" id="ARBA00022679"/>
    </source>
</evidence>
<dbReference type="SUPFAM" id="SSF52172">
    <property type="entry name" value="CheY-like"/>
    <property type="match status" value="1"/>
</dbReference>
<dbReference type="CDD" id="cd16922">
    <property type="entry name" value="HATPase_EvgS-ArcB-TorS-like"/>
    <property type="match status" value="1"/>
</dbReference>
<comment type="catalytic activity">
    <reaction evidence="1">
        <text>ATP + protein L-histidine = ADP + protein N-phospho-L-histidine.</text>
        <dbReference type="EC" id="2.7.13.3"/>
    </reaction>
</comment>
<comment type="caution">
    <text evidence="10">The sequence shown here is derived from an EMBL/GenBank/DDBJ whole genome shotgun (WGS) entry which is preliminary data.</text>
</comment>
<evidence type="ECO:0000259" key="9">
    <source>
        <dbReference type="PROSITE" id="PS50110"/>
    </source>
</evidence>
<organism evidence="10 11">
    <name type="scientific">Candidatus Amulumruptor caecigallinarius</name>
    <dbReference type="NCBI Taxonomy" id="2109911"/>
    <lineage>
        <taxon>Bacteria</taxon>
        <taxon>Pseudomonadati</taxon>
        <taxon>Bacteroidota</taxon>
        <taxon>Bacteroidia</taxon>
        <taxon>Bacteroidales</taxon>
        <taxon>Muribaculaceae</taxon>
        <taxon>Candidatus Amulumruptor</taxon>
    </lineage>
</organism>
<evidence type="ECO:0000256" key="7">
    <source>
        <dbReference type="SAM" id="Phobius"/>
    </source>
</evidence>